<keyword evidence="2 6" id="KW-0547">Nucleotide-binding</keyword>
<dbReference type="Pfam" id="PF13424">
    <property type="entry name" value="TPR_12"/>
    <property type="match status" value="5"/>
</dbReference>
<dbReference type="SUPFAM" id="SSF56112">
    <property type="entry name" value="Protein kinase-like (PK-like)"/>
    <property type="match status" value="1"/>
</dbReference>
<dbReference type="RefSeq" id="WP_207863019.1">
    <property type="nucleotide sequence ID" value="NZ_JAFREP010000048.1"/>
</dbReference>
<dbReference type="InterPro" id="IPR019734">
    <property type="entry name" value="TPR_rpt"/>
</dbReference>
<feature type="repeat" description="TPR" evidence="5">
    <location>
        <begin position="617"/>
        <end position="650"/>
    </location>
</feature>
<dbReference type="EMBL" id="JAFREP010000048">
    <property type="protein sequence ID" value="MBO1323047.1"/>
    <property type="molecule type" value="Genomic_DNA"/>
</dbReference>
<feature type="domain" description="Protein kinase" evidence="7">
    <location>
        <begin position="71"/>
        <end position="343"/>
    </location>
</feature>
<dbReference type="Gene3D" id="3.30.200.20">
    <property type="entry name" value="Phosphorylase Kinase, domain 1"/>
    <property type="match status" value="1"/>
</dbReference>
<dbReference type="Gene3D" id="1.10.510.10">
    <property type="entry name" value="Transferase(Phosphotransferase) domain 1"/>
    <property type="match status" value="1"/>
</dbReference>
<sequence length="1276" mass="142562">MDNQPPDDGLARPPKKSREEALKELSRLVRAAGADHLEPFLDSLSVPTGEPDPSLGGAFVEVKIGAQVGNYRIESSIGQGGMGVVYLGAKIGSENLKVALKVLTYTQPGYKDLFLKECAILATLKHPNIAQLIDTGFLPDGRPWLAMEYVDGLRLDDYLAQQDHPIDDRLELFIKICDGLSHAHQRMVIHRDIKPKNILVTEDGFPKILDFGIAVILKPDAEQASTVTQLAEQMMTPEYASPEQVNGLRLGAASDVYSMGIMLYEMLTGVKPYQFGSSGISEILRVVNHTTITKPSSVRIEGHSLSVASTLRGDLDTIVLKALERDPERRYPSMESFAADIRFYMEGLPVQARPATAMYRLQKLVQRHPWPIAMGVGTLVFLLLFAVFAQYQAALVAAERDVAKREQRTAEQVTQFLVGMFEQVDPDLAQTQEVTAYQIMEQGRGMVDQSLNDQPEVQIQLQASMGQVYRALGDYQVSRALLEEALRKIEDPSAAVVQKLELVDTIMLAGDYEDAQRLLAALIHEPIEHKNSVARARIDHLNGKLLFLTGRFKEASEAFQRAQIQRGVLPVSDQIGLDEDQIALYAAWGFPERAVALQNTLLENLHGLYGETHSAIARGLARLGELYFEKGDFDEAGNYYDRAEAVYGKLYSDEHPAWVDCRLRRARLLEKRARFDAAEAQLTSALALAEKHLGPNHPKVVSVNLELSRFYLHQGLFEASEKHWQAARDVAEKELVETHPERSAVVLQRARFLRRLGRLDEALAMNQEVVKQRFAQYGEAHPKSISALRNLAASYLDMNDNQAAHRHASKALSLAEEVLGHEHPDTVSLMSSVATTLFQLNRIDEARILQEDQLALNEKIYGPNHPKMAMALRGWARFLEMTVSPKAAVAPLERAVAIEDKAYHKPHPQAAITLEALAKAYAAVDEDEKAMAAMERSVAIGSGFYGADHPQTAMMFESLATLYFSKDDFENALKSHKKSLAINLKVYGEEHGSVARNYHNIATNTSGAGDRPSGLKYMKKALEIRRKVFGEDHFEVAISLEGVGQILSQMGRLQEALPYLEEAYRKERKGLGDDHPELAYSMTSLGSLYRKMNQYEKARPLLVRAAKLREEKLGEGHRLTMSSLVRMGQFHFEAGELEVAIPFLDRVIDLYAKYQRPSHDRAIEARRHLAGVHFALRDYDAAERVIEEALQLTEERDDDIAKILVLRGKIAEIRGFPRKAIADWQEALTVYEGRRGSPGADLPDVLDLIGNLLQRLGDTEESRAYLQRSAEIRAQN</sequence>
<organism evidence="8 9">
    <name type="scientific">Acanthopleuribacter pedis</name>
    <dbReference type="NCBI Taxonomy" id="442870"/>
    <lineage>
        <taxon>Bacteria</taxon>
        <taxon>Pseudomonadati</taxon>
        <taxon>Acidobacteriota</taxon>
        <taxon>Holophagae</taxon>
        <taxon>Acanthopleuribacterales</taxon>
        <taxon>Acanthopleuribacteraceae</taxon>
        <taxon>Acanthopleuribacter</taxon>
    </lineage>
</organism>
<evidence type="ECO:0000256" key="6">
    <source>
        <dbReference type="PROSITE-ProRule" id="PRU10141"/>
    </source>
</evidence>
<evidence type="ECO:0000256" key="4">
    <source>
        <dbReference type="ARBA" id="ARBA00022840"/>
    </source>
</evidence>
<reference evidence="8" key="1">
    <citation type="submission" date="2021-03" db="EMBL/GenBank/DDBJ databases">
        <authorList>
            <person name="Wang G."/>
        </authorList>
    </citation>
    <scope>NUCLEOTIDE SEQUENCE</scope>
    <source>
        <strain evidence="8">KCTC 12899</strain>
    </source>
</reference>
<dbReference type="PROSITE" id="PS50011">
    <property type="entry name" value="PROTEIN_KINASE_DOM"/>
    <property type="match status" value="1"/>
</dbReference>
<dbReference type="InterPro" id="IPR017441">
    <property type="entry name" value="Protein_kinase_ATP_BS"/>
</dbReference>
<dbReference type="AlphaFoldDB" id="A0A8J7QBF4"/>
<evidence type="ECO:0000259" key="7">
    <source>
        <dbReference type="PROSITE" id="PS50011"/>
    </source>
</evidence>
<dbReference type="CDD" id="cd14014">
    <property type="entry name" value="STKc_PknB_like"/>
    <property type="match status" value="1"/>
</dbReference>
<feature type="repeat" description="TPR" evidence="5">
    <location>
        <begin position="1079"/>
        <end position="1112"/>
    </location>
</feature>
<dbReference type="GO" id="GO:0005524">
    <property type="term" value="F:ATP binding"/>
    <property type="evidence" value="ECO:0007669"/>
    <property type="project" value="UniProtKB-UniRule"/>
</dbReference>
<protein>
    <submittedName>
        <fullName evidence="8">Tetratricopeptide repeat protein</fullName>
    </submittedName>
</protein>
<accession>A0A8J7QBF4</accession>
<evidence type="ECO:0000313" key="9">
    <source>
        <dbReference type="Proteomes" id="UP000664417"/>
    </source>
</evidence>
<dbReference type="Gene3D" id="1.25.40.10">
    <property type="entry name" value="Tetratricopeptide repeat domain"/>
    <property type="match status" value="6"/>
</dbReference>
<dbReference type="Pfam" id="PF13181">
    <property type="entry name" value="TPR_8"/>
    <property type="match status" value="1"/>
</dbReference>
<dbReference type="PROSITE" id="PS00108">
    <property type="entry name" value="PROTEIN_KINASE_ST"/>
    <property type="match status" value="1"/>
</dbReference>
<keyword evidence="1" id="KW-0677">Repeat</keyword>
<dbReference type="PROSITE" id="PS00107">
    <property type="entry name" value="PROTEIN_KINASE_ATP"/>
    <property type="match status" value="1"/>
</dbReference>
<keyword evidence="4 6" id="KW-0067">ATP-binding</keyword>
<name>A0A8J7QBF4_9BACT</name>
<keyword evidence="9" id="KW-1185">Reference proteome</keyword>
<evidence type="ECO:0000256" key="2">
    <source>
        <dbReference type="ARBA" id="ARBA00022741"/>
    </source>
</evidence>
<dbReference type="PROSITE" id="PS50005">
    <property type="entry name" value="TPR"/>
    <property type="match status" value="3"/>
</dbReference>
<dbReference type="InterPro" id="IPR011990">
    <property type="entry name" value="TPR-like_helical_dom_sf"/>
</dbReference>
<comment type="caution">
    <text evidence="8">The sequence shown here is derived from an EMBL/GenBank/DDBJ whole genome shotgun (WGS) entry which is preliminary data.</text>
</comment>
<dbReference type="InterPro" id="IPR008271">
    <property type="entry name" value="Ser/Thr_kinase_AS"/>
</dbReference>
<dbReference type="SMART" id="SM00220">
    <property type="entry name" value="S_TKc"/>
    <property type="match status" value="1"/>
</dbReference>
<proteinExistence type="predicted"/>
<feature type="binding site" evidence="6">
    <location>
        <position position="101"/>
    </location>
    <ligand>
        <name>ATP</name>
        <dbReference type="ChEBI" id="CHEBI:30616"/>
    </ligand>
</feature>
<evidence type="ECO:0000256" key="5">
    <source>
        <dbReference type="PROSITE-ProRule" id="PRU00339"/>
    </source>
</evidence>
<dbReference type="Proteomes" id="UP000664417">
    <property type="component" value="Unassembled WGS sequence"/>
</dbReference>
<dbReference type="InterPro" id="IPR011009">
    <property type="entry name" value="Kinase-like_dom_sf"/>
</dbReference>
<dbReference type="PANTHER" id="PTHR45641">
    <property type="entry name" value="TETRATRICOPEPTIDE REPEAT PROTEIN (AFU_ORTHOLOGUE AFUA_6G03870)"/>
    <property type="match status" value="1"/>
</dbReference>
<dbReference type="InterPro" id="IPR000719">
    <property type="entry name" value="Prot_kinase_dom"/>
</dbReference>
<dbReference type="Pfam" id="PF13374">
    <property type="entry name" value="TPR_10"/>
    <property type="match status" value="2"/>
</dbReference>
<dbReference type="GO" id="GO:0004672">
    <property type="term" value="F:protein kinase activity"/>
    <property type="evidence" value="ECO:0007669"/>
    <property type="project" value="InterPro"/>
</dbReference>
<evidence type="ECO:0000256" key="3">
    <source>
        <dbReference type="ARBA" id="ARBA00022803"/>
    </source>
</evidence>
<keyword evidence="3 5" id="KW-0802">TPR repeat</keyword>
<evidence type="ECO:0000256" key="1">
    <source>
        <dbReference type="ARBA" id="ARBA00022737"/>
    </source>
</evidence>
<feature type="repeat" description="TPR" evidence="5">
    <location>
        <begin position="1163"/>
        <end position="1196"/>
    </location>
</feature>
<gene>
    <name evidence="8" type="ORF">J3U88_31570</name>
</gene>
<dbReference type="PANTHER" id="PTHR45641:SF19">
    <property type="entry name" value="NEPHROCYSTIN-3"/>
    <property type="match status" value="1"/>
</dbReference>
<dbReference type="SMART" id="SM00028">
    <property type="entry name" value="TPR"/>
    <property type="match status" value="14"/>
</dbReference>
<dbReference type="SUPFAM" id="SSF48452">
    <property type="entry name" value="TPR-like"/>
    <property type="match status" value="7"/>
</dbReference>
<dbReference type="Pfam" id="PF00069">
    <property type="entry name" value="Pkinase"/>
    <property type="match status" value="1"/>
</dbReference>
<evidence type="ECO:0000313" key="8">
    <source>
        <dbReference type="EMBL" id="MBO1323047.1"/>
    </source>
</evidence>